<gene>
    <name evidence="1" type="ORF">TRSC58_03222</name>
</gene>
<comment type="caution">
    <text evidence="1">The sequence shown here is derived from an EMBL/GenBank/DDBJ whole genome shotgun (WGS) entry which is preliminary data.</text>
</comment>
<evidence type="ECO:0000313" key="1">
    <source>
        <dbReference type="EMBL" id="ESL09065.1"/>
    </source>
</evidence>
<accession>A0A061J442</accession>
<organism evidence="1 2">
    <name type="scientific">Trypanosoma rangeli SC58</name>
    <dbReference type="NCBI Taxonomy" id="429131"/>
    <lineage>
        <taxon>Eukaryota</taxon>
        <taxon>Discoba</taxon>
        <taxon>Euglenozoa</taxon>
        <taxon>Kinetoplastea</taxon>
        <taxon>Metakinetoplastina</taxon>
        <taxon>Trypanosomatida</taxon>
        <taxon>Trypanosomatidae</taxon>
        <taxon>Trypanosoma</taxon>
        <taxon>Herpetosoma</taxon>
    </lineage>
</organism>
<evidence type="ECO:0000313" key="2">
    <source>
        <dbReference type="Proteomes" id="UP000031737"/>
    </source>
</evidence>
<protein>
    <submittedName>
        <fullName evidence="1">Uncharacterized protein</fullName>
    </submittedName>
</protein>
<proteinExistence type="predicted"/>
<dbReference type="VEuPathDB" id="TriTrypDB:TRSC58_03222"/>
<keyword evidence="2" id="KW-1185">Reference proteome</keyword>
<sequence length="207" mass="23795">MSGPLILPYVDTVPCQRKVMQARAMVRHEAECAQGEKSAYSEKRHALLEIQRRNMDEYNKFMNELHAACREIFSSLATQSTSLSLRKRRRSPDTTADCEMLRFEGLLTESLDLELQLQCGEGQSQEYADAAVVLEALQCTQEALHATRRRTEEINALRCVEQRQFAKLLAVKERVARGRLEKTCALEKLLRDAERTYHRSILLHSLE</sequence>
<dbReference type="Proteomes" id="UP000031737">
    <property type="component" value="Unassembled WGS sequence"/>
</dbReference>
<dbReference type="AlphaFoldDB" id="A0A061J442"/>
<dbReference type="EMBL" id="AUPL01003222">
    <property type="protein sequence ID" value="ESL09065.1"/>
    <property type="molecule type" value="Genomic_DNA"/>
</dbReference>
<dbReference type="OrthoDB" id="248437at2759"/>
<reference evidence="1 2" key="1">
    <citation type="submission" date="2013-07" db="EMBL/GenBank/DDBJ databases">
        <authorList>
            <person name="Stoco P.H."/>
            <person name="Wagner G."/>
            <person name="Gerber A."/>
            <person name="Zaha A."/>
            <person name="Thompson C."/>
            <person name="Bartholomeu D.C."/>
            <person name="Luckemeyer D.D."/>
            <person name="Bahia D."/>
            <person name="Loreto E."/>
            <person name="Prestes E.B."/>
            <person name="Lima F.M."/>
            <person name="Rodrigues-Luiz G."/>
            <person name="Vallejo G.A."/>
            <person name="Filho J.F."/>
            <person name="Monteiro K.M."/>
            <person name="Tyler K.M."/>
            <person name="de Almeida L.G."/>
            <person name="Ortiz M.F."/>
            <person name="Siervo M.A."/>
            <person name="de Moraes M.H."/>
            <person name="Cunha O.L."/>
            <person name="Mendonca-Neto R."/>
            <person name="Silva R."/>
            <person name="Teixeira S.M."/>
            <person name="Murta S.M."/>
            <person name="Sincero T.C."/>
            <person name="Mendes T.A."/>
            <person name="Urmenyi T.P."/>
            <person name="Silva V.G."/>
            <person name="da Rocha W.D."/>
            <person name="Andersson B."/>
            <person name="Romanha A.J."/>
            <person name="Steindel M."/>
            <person name="de Vasconcelos A.T."/>
            <person name="Grisard E.C."/>
        </authorList>
    </citation>
    <scope>NUCLEOTIDE SEQUENCE [LARGE SCALE GENOMIC DNA]</scope>
    <source>
        <strain evidence="1 2">SC58</strain>
    </source>
</reference>
<name>A0A061J442_TRYRA</name>